<gene>
    <name evidence="1" type="ORF">ATANTOWER_003543</name>
</gene>
<evidence type="ECO:0000313" key="2">
    <source>
        <dbReference type="Proteomes" id="UP001345963"/>
    </source>
</evidence>
<evidence type="ECO:0000313" key="1">
    <source>
        <dbReference type="EMBL" id="MED6242355.1"/>
    </source>
</evidence>
<dbReference type="EMBL" id="JAHUTI010030883">
    <property type="protein sequence ID" value="MED6242355.1"/>
    <property type="molecule type" value="Genomic_DNA"/>
</dbReference>
<sequence>MVGFLSELCMSNYIKISSVGVQKINKKRVLKKCKIKPGDVKYMAADNDIWIRRLGDERTDMKQQIRLKRRNKPMVASNNTTIFTCNTCRSTCGSRRAAARKLIDKRQK</sequence>
<organism evidence="1 2">
    <name type="scientific">Ataeniobius toweri</name>
    <dbReference type="NCBI Taxonomy" id="208326"/>
    <lineage>
        <taxon>Eukaryota</taxon>
        <taxon>Metazoa</taxon>
        <taxon>Chordata</taxon>
        <taxon>Craniata</taxon>
        <taxon>Vertebrata</taxon>
        <taxon>Euteleostomi</taxon>
        <taxon>Actinopterygii</taxon>
        <taxon>Neopterygii</taxon>
        <taxon>Teleostei</taxon>
        <taxon>Neoteleostei</taxon>
        <taxon>Acanthomorphata</taxon>
        <taxon>Ovalentaria</taxon>
        <taxon>Atherinomorphae</taxon>
        <taxon>Cyprinodontiformes</taxon>
        <taxon>Goodeidae</taxon>
        <taxon>Ataeniobius</taxon>
    </lineage>
</organism>
<comment type="caution">
    <text evidence="1">The sequence shown here is derived from an EMBL/GenBank/DDBJ whole genome shotgun (WGS) entry which is preliminary data.</text>
</comment>
<name>A0ABU7AY91_9TELE</name>
<dbReference type="Proteomes" id="UP001345963">
    <property type="component" value="Unassembled WGS sequence"/>
</dbReference>
<protein>
    <submittedName>
        <fullName evidence="1">Uncharacterized protein</fullName>
    </submittedName>
</protein>
<keyword evidence="2" id="KW-1185">Reference proteome</keyword>
<reference evidence="1 2" key="1">
    <citation type="submission" date="2021-07" db="EMBL/GenBank/DDBJ databases">
        <authorList>
            <person name="Palmer J.M."/>
        </authorList>
    </citation>
    <scope>NUCLEOTIDE SEQUENCE [LARGE SCALE GENOMIC DNA]</scope>
    <source>
        <strain evidence="1 2">AT_MEX2019</strain>
        <tissue evidence="1">Muscle</tissue>
    </source>
</reference>
<accession>A0ABU7AY91</accession>
<proteinExistence type="predicted"/>